<evidence type="ECO:0000256" key="1">
    <source>
        <dbReference type="SAM" id="SignalP"/>
    </source>
</evidence>
<keyword evidence="3" id="KW-1185">Reference proteome</keyword>
<organism evidence="2 3">
    <name type="scientific">Sphingobacterium detergens</name>
    <dbReference type="NCBI Taxonomy" id="1145106"/>
    <lineage>
        <taxon>Bacteria</taxon>
        <taxon>Pseudomonadati</taxon>
        <taxon>Bacteroidota</taxon>
        <taxon>Sphingobacteriia</taxon>
        <taxon>Sphingobacteriales</taxon>
        <taxon>Sphingobacteriaceae</taxon>
        <taxon>Sphingobacterium</taxon>
    </lineage>
</organism>
<gene>
    <name evidence="2" type="ORF">DFQ12_4443</name>
</gene>
<proteinExistence type="predicted"/>
<dbReference type="OrthoDB" id="652866at2"/>
<feature type="signal peptide" evidence="1">
    <location>
        <begin position="1"/>
        <end position="21"/>
    </location>
</feature>
<dbReference type="AlphaFoldDB" id="A0A420ALP5"/>
<dbReference type="RefSeq" id="WP_120261116.1">
    <property type="nucleotide sequence ID" value="NZ_RAPY01000005.1"/>
</dbReference>
<accession>A0A420ALP5</accession>
<protein>
    <submittedName>
        <fullName evidence="2">Uncharacterized protein</fullName>
    </submittedName>
</protein>
<evidence type="ECO:0000313" key="2">
    <source>
        <dbReference type="EMBL" id="RKE45370.1"/>
    </source>
</evidence>
<evidence type="ECO:0000313" key="3">
    <source>
        <dbReference type="Proteomes" id="UP000286246"/>
    </source>
</evidence>
<dbReference type="Proteomes" id="UP000286246">
    <property type="component" value="Unassembled WGS sequence"/>
</dbReference>
<feature type="chain" id="PRO_5019577431" evidence="1">
    <location>
        <begin position="22"/>
        <end position="173"/>
    </location>
</feature>
<name>A0A420ALP5_SPHD1</name>
<comment type="caution">
    <text evidence="2">The sequence shown here is derived from an EMBL/GenBank/DDBJ whole genome shotgun (WGS) entry which is preliminary data.</text>
</comment>
<sequence>MFKTLSIFGMLILGITMNSQAQQDCQEIKVALKKTKAENEYLKNSLKIGKAVKEFNTDKILFKLTKVEGDSKAQTVTCTIVLTTSAANWYINSDVRSIIDIDGNEYRLKSFTNGASDYLTAIQLNTDVPIKCTYTFEGILPAVKMIKLFKFGYSHSAGEPYFVDFKDITIEWK</sequence>
<dbReference type="EMBL" id="RAPY01000005">
    <property type="protein sequence ID" value="RKE45370.1"/>
    <property type="molecule type" value="Genomic_DNA"/>
</dbReference>
<reference evidence="2 3" key="1">
    <citation type="submission" date="2018-09" db="EMBL/GenBank/DDBJ databases">
        <title>Genomic Encyclopedia of Type Strains, Phase III (KMG-III): the genomes of soil and plant-associated and newly described type strains.</title>
        <authorList>
            <person name="Whitman W."/>
        </authorList>
    </citation>
    <scope>NUCLEOTIDE SEQUENCE [LARGE SCALE GENOMIC DNA]</scope>
    <source>
        <strain evidence="2 3">CECT 7938</strain>
    </source>
</reference>
<keyword evidence="1" id="KW-0732">Signal</keyword>